<dbReference type="SMART" id="SM01202">
    <property type="entry name" value="FerI"/>
    <property type="match status" value="1"/>
</dbReference>
<evidence type="ECO:0000256" key="14">
    <source>
        <dbReference type="SAM" id="MobiDB-lite"/>
    </source>
</evidence>
<evidence type="ECO:0000313" key="18">
    <source>
        <dbReference type="WBParaSite" id="maker-uti_cns_0001545-snap-gene-0.10-mRNA-1"/>
    </source>
</evidence>
<feature type="region of interest" description="Disordered" evidence="14">
    <location>
        <begin position="130"/>
        <end position="206"/>
    </location>
</feature>
<dbReference type="InterPro" id="IPR012968">
    <property type="entry name" value="FerIin_dom"/>
</dbReference>
<proteinExistence type="inferred from homology"/>
<dbReference type="Pfam" id="PF08151">
    <property type="entry name" value="FerI"/>
    <property type="match status" value="1"/>
</dbReference>
<evidence type="ECO:0000313" key="17">
    <source>
        <dbReference type="Proteomes" id="UP000095280"/>
    </source>
</evidence>
<keyword evidence="8" id="KW-0677">Repeat</keyword>
<dbReference type="GO" id="GO:0007009">
    <property type="term" value="P:plasma membrane organization"/>
    <property type="evidence" value="ECO:0007669"/>
    <property type="project" value="TreeGrafter"/>
</dbReference>
<dbReference type="SMART" id="SM00239">
    <property type="entry name" value="C2"/>
    <property type="match status" value="7"/>
</dbReference>
<dbReference type="InterPro" id="IPR035892">
    <property type="entry name" value="C2_domain_sf"/>
</dbReference>
<keyword evidence="10" id="KW-0735">Signal-anchor</keyword>
<keyword evidence="9" id="KW-0106">Calcium</keyword>
<name>A0A1I8GE74_9PLAT</name>
<dbReference type="CDD" id="cd04011">
    <property type="entry name" value="C2B_Ferlin"/>
    <property type="match status" value="1"/>
</dbReference>
<dbReference type="CDD" id="cd04037">
    <property type="entry name" value="C2E_Ferlin"/>
    <property type="match status" value="1"/>
</dbReference>
<evidence type="ECO:0000256" key="2">
    <source>
        <dbReference type="ARBA" id="ARBA00004483"/>
    </source>
</evidence>
<dbReference type="CDD" id="cd04017">
    <property type="entry name" value="C2D_Ferlin"/>
    <property type="match status" value="1"/>
</dbReference>
<keyword evidence="11 15" id="KW-1133">Transmembrane helix</keyword>
<dbReference type="InterPro" id="IPR037726">
    <property type="entry name" value="C2A_Ferlin"/>
</dbReference>
<evidence type="ECO:0000256" key="6">
    <source>
        <dbReference type="ARBA" id="ARBA00022692"/>
    </source>
</evidence>
<feature type="domain" description="C2" evidence="16">
    <location>
        <begin position="1583"/>
        <end position="1705"/>
    </location>
</feature>
<evidence type="ECO:0000256" key="3">
    <source>
        <dbReference type="ARBA" id="ARBA00007561"/>
    </source>
</evidence>
<dbReference type="CDD" id="cd04018">
    <property type="entry name" value="C2C_Ferlin"/>
    <property type="match status" value="1"/>
</dbReference>
<reference evidence="18" key="1">
    <citation type="submission" date="2016-11" db="UniProtKB">
        <authorList>
            <consortium name="WormBaseParasite"/>
        </authorList>
    </citation>
    <scope>IDENTIFICATION</scope>
</reference>
<keyword evidence="6 15" id="KW-0812">Transmembrane</keyword>
<evidence type="ECO:0000256" key="4">
    <source>
        <dbReference type="ARBA" id="ARBA00022475"/>
    </source>
</evidence>
<feature type="domain" description="C2" evidence="16">
    <location>
        <begin position="1"/>
        <end position="103"/>
    </location>
</feature>
<keyword evidence="13" id="KW-0968">Cytoplasmic vesicle</keyword>
<dbReference type="InterPro" id="IPR055072">
    <property type="entry name" value="Ferlin_DSRM"/>
</dbReference>
<feature type="domain" description="C2" evidence="16">
    <location>
        <begin position="353"/>
        <end position="488"/>
    </location>
</feature>
<dbReference type="InterPro" id="IPR037723">
    <property type="entry name" value="C2D_Ferlin"/>
</dbReference>
<dbReference type="InterPro" id="IPR037721">
    <property type="entry name" value="Ferlin"/>
</dbReference>
<evidence type="ECO:0000256" key="15">
    <source>
        <dbReference type="SAM" id="Phobius"/>
    </source>
</evidence>
<dbReference type="GO" id="GO:0030659">
    <property type="term" value="C:cytoplasmic vesicle membrane"/>
    <property type="evidence" value="ECO:0007669"/>
    <property type="project" value="UniProtKB-SubCell"/>
</dbReference>
<evidence type="ECO:0000256" key="10">
    <source>
        <dbReference type="ARBA" id="ARBA00022968"/>
    </source>
</evidence>
<dbReference type="FunFam" id="2.60.40.150:FF:000026">
    <property type="entry name" value="dysferlin isoform X2"/>
    <property type="match status" value="1"/>
</dbReference>
<feature type="domain" description="C2" evidence="16">
    <location>
        <begin position="1794"/>
        <end position="1943"/>
    </location>
</feature>
<dbReference type="InterPro" id="IPR012560">
    <property type="entry name" value="Ferlin_A-domain"/>
</dbReference>
<dbReference type="GO" id="GO:0005886">
    <property type="term" value="C:plasma membrane"/>
    <property type="evidence" value="ECO:0007669"/>
    <property type="project" value="UniProtKB-SubCell"/>
</dbReference>
<evidence type="ECO:0000256" key="13">
    <source>
        <dbReference type="ARBA" id="ARBA00023329"/>
    </source>
</evidence>
<dbReference type="InterPro" id="IPR032362">
    <property type="entry name" value="Ferlin_C"/>
</dbReference>
<dbReference type="InterPro" id="IPR037725">
    <property type="entry name" value="C2F_Ferlin"/>
</dbReference>
<evidence type="ECO:0000256" key="1">
    <source>
        <dbReference type="ARBA" id="ARBA00004401"/>
    </source>
</evidence>
<dbReference type="WBParaSite" id="maker-uti_cns_0001545-snap-gene-0.10-mRNA-1">
    <property type="protein sequence ID" value="maker-uti_cns_0001545-snap-gene-0.10-mRNA-1"/>
    <property type="gene ID" value="maker-uti_cns_0001545-snap-gene-0.10"/>
</dbReference>
<evidence type="ECO:0000259" key="16">
    <source>
        <dbReference type="PROSITE" id="PS50004"/>
    </source>
</evidence>
<dbReference type="InterPro" id="IPR012561">
    <property type="entry name" value="Ferlin_B-domain"/>
</dbReference>
<dbReference type="PANTHER" id="PTHR12546">
    <property type="entry name" value="FER-1-LIKE"/>
    <property type="match status" value="1"/>
</dbReference>
<dbReference type="SMART" id="SM00693">
    <property type="entry name" value="DysFN"/>
    <property type="match status" value="2"/>
</dbReference>
<evidence type="ECO:0000256" key="8">
    <source>
        <dbReference type="ARBA" id="ARBA00022737"/>
    </source>
</evidence>
<feature type="compositionally biased region" description="Basic residues" evidence="14">
    <location>
        <begin position="175"/>
        <end position="204"/>
    </location>
</feature>
<feature type="compositionally biased region" description="Acidic residues" evidence="14">
    <location>
        <begin position="150"/>
        <end position="165"/>
    </location>
</feature>
<dbReference type="Pfam" id="PF16165">
    <property type="entry name" value="Ferlin_C"/>
    <property type="match status" value="1"/>
</dbReference>
<dbReference type="CDD" id="cd08373">
    <property type="entry name" value="C2A_Ferlin"/>
    <property type="match status" value="1"/>
</dbReference>
<keyword evidence="4" id="KW-1003">Cell membrane</keyword>
<dbReference type="SMART" id="SM01200">
    <property type="entry name" value="FerA"/>
    <property type="match status" value="1"/>
</dbReference>
<evidence type="ECO:0000256" key="5">
    <source>
        <dbReference type="ARBA" id="ARBA00022553"/>
    </source>
</evidence>
<dbReference type="InterPro" id="IPR037722">
    <property type="entry name" value="C2C_Ferlin"/>
</dbReference>
<keyword evidence="5" id="KW-0597">Phosphoprotein</keyword>
<comment type="subcellular location">
    <subcellularLocation>
        <location evidence="1">Cell membrane</location>
        <topology evidence="1">Single-pass type II membrane protein</topology>
    </subcellularLocation>
    <subcellularLocation>
        <location evidence="2">Cytoplasmic vesicle membrane</location>
        <topology evidence="2">Single-pass type II membrane protein</topology>
    </subcellularLocation>
</comment>
<sequence length="2079" mass="236605">MSKLIVTVDSASNLPNVDTFGASDPYCIVEIKGLKSKTKVIDNDLNPVWKEKFEFDVGPPLTAEDKVIITVKDYEKIGSDKLLGMCEISLKDLVKGGKQTIEVNAPLQDANKRAIGATIKLMIAYIGKKKDGSTANERQGTVVDVRADDGDSELDYEVDEPDGDFGDPSLEGHHDQHHRRRAGGHHRRRRNVGSAARRKTRSKLSNKPQDFQIRVKVVEARQLQGANISPVCRVTCYNQMKQTRIKKSTNSPYWGETFFFNFHVSPADLMEELVECGVFNSRRLRSDALIGAFKFDLGMLYEEDGHAFLHKWLLLCDPEDPQGGAKGYLKICAVILGPGDEAPSFKQTANADEDEDIEANLLRPAGVQLRPATFTLRVYRAEDLPRMDSEMFQGVKKIFTGTSTKELVDPYLVFQFAGKEVHTDTKYTDDHPEWNEELRIGLQFPSMCERIKLQMFDWDRLTEDDVIGTAYIDISLISAQGESGYLPTFGPAFINFYGSPREFSELGDEFCALNEGKGEGVAYRGRLLAELRTELGETPDQSKGDISEDQLTKVQKFLRRRKFRLHAAFGSATMISEVDAPVEFEISIGNYGNKLDDTVPPTASTTQPTNAVFDGVHYYFLPWGKTKPCAVVDSQWEDISFRLHAVNFLHKIIQRLDESIEKINVAMKAKLPEEEQAQFVIAALDDLILMCNKDLPEWEPGQSPVNELDLYLTSLRENQLKSIRAAATKLRAECTSVEEALNELDSFRSQIRAVAVEPQNSFPDVVIWMLCADKRIAYYRMPAYEVLYCKNDDFRGKFCGKVQNVLFKPPSVKQNEENRLEIPALVRLTVWLGHEKDESEWLRMQREGSLSVLAETYENEWYFVKWMKSGPGRPAWSDASGRVEILKDKLTPPAGWKWERDWFVSPELSLFYDKDAGHSEFLEDVYVNETRMPGGAWQDVGQSVKYTDVKGDPCSEFENIKPPEGWRWKDEWKVDFNRPCDEEGWEYTVEASMGGYVPTEKMFHMCRRRRYIRPRVLISATSPIDETKKMPEEITDPEQCWEYAIGFGQKFHANKRPVDLVRRRRWQRKLLPTKPGAPCFFNMTEKAGDNLRSCRLRSINACFLMLRESAKLSKKCSWLAAQPPPVISEHRSEGWGCNSFGSSCHCSLRQLSFALVISAASSLNESPSFIWNGPTQLSTRKPRRWQLRAYVFQARDLLAGDQTGLSDPYARVIFHTRSGVTERIDKTLCPTWDQTLIFDSVEAFSDPKSLADNPPPVVVEIFDYDQLGEDEFLGRAVVQPMVKLSPTEKRRPVLQWHSITKGSKEGGELLAAFELFLLTGEPLPPTPSKRGADIFVVPDGVKPVLQRTGIEILSWGVRNMQAFQLMSVTSPSVEFEIGGHLATTDIIANTKRNPNFQETLLFMDVMLPKETLYLPPMNIRIRDHRQFGRKPMVGLHVIKCLDDYRTEPINEEYDAFANFPALLNAHSAQRPVGSAPRGTTAVLNMRMKIDLSQVDEDIDWWSKYYASTGDLSKCRKYVDMGYDTMKVYTTSLESAESFHGFNDFCDTFGFVRGKNLDDEEGNIVGEFKGSFRIYPLPDDFGAPMPLRQLGKGRMDSSPVDCTVRLYVIKSFDLQPNDPSGLADPYVEIELGKRKMDSKDKYIPNTLNPDYDFLSSDDVIGETVIDLENRYLSKFNARVGLPQSYYVEGPNQWRDVQKPKEILADFCSKNFLPEPRFEGADCLRLGAKTFYLDSFEPTRKSNPHFGPEDERLALHVLNCLPLVKEHVETRPLYSPLQPGIEQGKLQCWVDIFPCLAGTLPQPTDVRPREPKKYELRVIVWNTKDVVLEETSITGEQMSDIYVRGWLAGLDEKQETDVHYRSLDGVGNFNWRFKFPMDYLPAENVMVVKKKEHFWSLDATEQCIPPNLVVQIWDNDKFSADDFLGTLELNLSSMPAPKKKSRQCGVEQLPAYGKSVKMINLFDCKRAYGYWPCINDEKPDGERLTGKVEMELELLTVEEAQLRPAGFGQDEPNENPHLEPPKRPETSFLWFASPWKTFKHIVWKNYKWYILGAFLVVIFGLLLAMFIYAVPGLAARKVMGV</sequence>
<dbReference type="Proteomes" id="UP000095280">
    <property type="component" value="Unplaced"/>
</dbReference>
<keyword evidence="7" id="KW-0479">Metal-binding</keyword>
<evidence type="ECO:0000256" key="11">
    <source>
        <dbReference type="ARBA" id="ARBA00022989"/>
    </source>
</evidence>
<accession>A0A1I8GE74</accession>
<dbReference type="SMART" id="SM01201">
    <property type="entry name" value="FerB"/>
    <property type="match status" value="1"/>
</dbReference>
<dbReference type="InterPro" id="IPR037720">
    <property type="entry name" value="C2B_Ferlin"/>
</dbReference>
<protein>
    <submittedName>
        <fullName evidence="18">Myoferlin-like</fullName>
    </submittedName>
</protein>
<dbReference type="InterPro" id="IPR000008">
    <property type="entry name" value="C2_dom"/>
</dbReference>
<dbReference type="InterPro" id="IPR037724">
    <property type="entry name" value="C2E_Ferlin"/>
</dbReference>
<dbReference type="SMART" id="SM00694">
    <property type="entry name" value="DysFC"/>
    <property type="match status" value="2"/>
</dbReference>
<feature type="domain" description="C2" evidence="16">
    <location>
        <begin position="1171"/>
        <end position="1297"/>
    </location>
</feature>
<dbReference type="Pfam" id="PF00168">
    <property type="entry name" value="C2"/>
    <property type="match status" value="7"/>
</dbReference>
<comment type="similarity">
    <text evidence="3">Belongs to the ferlin family.</text>
</comment>
<evidence type="ECO:0000256" key="7">
    <source>
        <dbReference type="ARBA" id="ARBA00022723"/>
    </source>
</evidence>
<dbReference type="Pfam" id="PF22901">
    <property type="entry name" value="dsrm_Ferlin"/>
    <property type="match status" value="1"/>
</dbReference>
<dbReference type="PROSITE" id="PS50004">
    <property type="entry name" value="C2"/>
    <property type="match status" value="7"/>
</dbReference>
<keyword evidence="17" id="KW-1185">Reference proteome</keyword>
<dbReference type="Pfam" id="PF08150">
    <property type="entry name" value="FerB"/>
    <property type="match status" value="1"/>
</dbReference>
<feature type="domain" description="C2" evidence="16">
    <location>
        <begin position="198"/>
        <end position="313"/>
    </location>
</feature>
<dbReference type="InterPro" id="IPR006614">
    <property type="entry name" value="Peroxin/Ferlin"/>
</dbReference>
<feature type="transmembrane region" description="Helical" evidence="15">
    <location>
        <begin position="2046"/>
        <end position="2068"/>
    </location>
</feature>
<dbReference type="SUPFAM" id="SSF49562">
    <property type="entry name" value="C2 domain (Calcium/lipid-binding domain, CaLB)"/>
    <property type="match status" value="7"/>
</dbReference>
<feature type="domain" description="C2" evidence="16">
    <location>
        <begin position="1330"/>
        <end position="1453"/>
    </location>
</feature>
<organism evidence="17 18">
    <name type="scientific">Macrostomum lignano</name>
    <dbReference type="NCBI Taxonomy" id="282301"/>
    <lineage>
        <taxon>Eukaryota</taxon>
        <taxon>Metazoa</taxon>
        <taxon>Spiralia</taxon>
        <taxon>Lophotrochozoa</taxon>
        <taxon>Platyhelminthes</taxon>
        <taxon>Rhabditophora</taxon>
        <taxon>Macrostomorpha</taxon>
        <taxon>Macrostomida</taxon>
        <taxon>Macrostomidae</taxon>
        <taxon>Macrostomum</taxon>
    </lineage>
</organism>
<dbReference type="Pfam" id="PF08165">
    <property type="entry name" value="FerA"/>
    <property type="match status" value="1"/>
</dbReference>
<dbReference type="GO" id="GO:0046872">
    <property type="term" value="F:metal ion binding"/>
    <property type="evidence" value="ECO:0007669"/>
    <property type="project" value="UniProtKB-KW"/>
</dbReference>
<evidence type="ECO:0000256" key="9">
    <source>
        <dbReference type="ARBA" id="ARBA00022837"/>
    </source>
</evidence>
<keyword evidence="12 15" id="KW-0472">Membrane</keyword>
<evidence type="ECO:0000256" key="12">
    <source>
        <dbReference type="ARBA" id="ARBA00023136"/>
    </source>
</evidence>
<dbReference type="PANTHER" id="PTHR12546:SF33">
    <property type="entry name" value="SPERM VESICLE FUSION PROTEIN FER-1"/>
    <property type="match status" value="1"/>
</dbReference>
<dbReference type="CDD" id="cd08374">
    <property type="entry name" value="C2F_Ferlin"/>
    <property type="match status" value="1"/>
</dbReference>
<dbReference type="Gene3D" id="2.60.40.150">
    <property type="entry name" value="C2 domain"/>
    <property type="match status" value="6"/>
</dbReference>